<feature type="domain" description="Enoyl reductase (ER)" evidence="3">
    <location>
        <begin position="11"/>
        <end position="323"/>
    </location>
</feature>
<evidence type="ECO:0000256" key="1">
    <source>
        <dbReference type="ARBA" id="ARBA00022857"/>
    </source>
</evidence>
<gene>
    <name evidence="4" type="ORF">DS909_07625</name>
</gene>
<organism evidence="4 5">
    <name type="scientific">Phaeobacter gallaeciensis</name>
    <dbReference type="NCBI Taxonomy" id="60890"/>
    <lineage>
        <taxon>Bacteria</taxon>
        <taxon>Pseudomonadati</taxon>
        <taxon>Pseudomonadota</taxon>
        <taxon>Alphaproteobacteria</taxon>
        <taxon>Rhodobacterales</taxon>
        <taxon>Roseobacteraceae</taxon>
        <taxon>Phaeobacter</taxon>
    </lineage>
</organism>
<dbReference type="GO" id="GO:0070402">
    <property type="term" value="F:NADPH binding"/>
    <property type="evidence" value="ECO:0007669"/>
    <property type="project" value="TreeGrafter"/>
</dbReference>
<protein>
    <submittedName>
        <fullName evidence="4">Quinone oxidoreductase</fullName>
    </submittedName>
</protein>
<dbReference type="SUPFAM" id="SSF50129">
    <property type="entry name" value="GroES-like"/>
    <property type="match status" value="1"/>
</dbReference>
<dbReference type="SMART" id="SM00829">
    <property type="entry name" value="PKS_ER"/>
    <property type="match status" value="1"/>
</dbReference>
<keyword evidence="2" id="KW-0560">Oxidoreductase</keyword>
<dbReference type="PANTHER" id="PTHR48106:SF13">
    <property type="entry name" value="QUINONE OXIDOREDUCTASE-RELATED"/>
    <property type="match status" value="1"/>
</dbReference>
<accession>A0A366X2X1</accession>
<evidence type="ECO:0000313" key="5">
    <source>
        <dbReference type="Proteomes" id="UP000252706"/>
    </source>
</evidence>
<dbReference type="InterPro" id="IPR013154">
    <property type="entry name" value="ADH-like_N"/>
</dbReference>
<dbReference type="GO" id="GO:0003960">
    <property type="term" value="F:quinone reductase (NADPH) activity"/>
    <property type="evidence" value="ECO:0007669"/>
    <property type="project" value="InterPro"/>
</dbReference>
<dbReference type="FunFam" id="3.40.50.720:FF:000053">
    <property type="entry name" value="Quinone oxidoreductase 1"/>
    <property type="match status" value="1"/>
</dbReference>
<dbReference type="CDD" id="cd05286">
    <property type="entry name" value="QOR2"/>
    <property type="match status" value="1"/>
</dbReference>
<dbReference type="GO" id="GO:0035925">
    <property type="term" value="F:mRNA 3'-UTR AU-rich region binding"/>
    <property type="evidence" value="ECO:0007669"/>
    <property type="project" value="TreeGrafter"/>
</dbReference>
<dbReference type="Pfam" id="PF08240">
    <property type="entry name" value="ADH_N"/>
    <property type="match status" value="1"/>
</dbReference>
<dbReference type="Gene3D" id="3.90.180.10">
    <property type="entry name" value="Medium-chain alcohol dehydrogenases, catalytic domain"/>
    <property type="match status" value="1"/>
</dbReference>
<dbReference type="EMBL" id="QOCE01000017">
    <property type="protein sequence ID" value="RBW58000.1"/>
    <property type="molecule type" value="Genomic_DNA"/>
</dbReference>
<reference evidence="4 5" key="1">
    <citation type="submission" date="2018-07" db="EMBL/GenBank/DDBJ databases">
        <title>Modular assembly of carbohydrate-degrading microbial communities in the ocean.</title>
        <authorList>
            <person name="Enke T.N."/>
            <person name="Datta M.S."/>
            <person name="Schwartzman J.A."/>
            <person name="Cermak N."/>
            <person name="Schmitz D.A."/>
            <person name="Barrere J."/>
            <person name="Cordero O.X."/>
        </authorList>
    </citation>
    <scope>NUCLEOTIDE SEQUENCE [LARGE SCALE GENOMIC DNA]</scope>
    <source>
        <strain evidence="4 5">C3M10</strain>
    </source>
</reference>
<dbReference type="PANTHER" id="PTHR48106">
    <property type="entry name" value="QUINONE OXIDOREDUCTASE PIG3-RELATED"/>
    <property type="match status" value="1"/>
</dbReference>
<dbReference type="InterPro" id="IPR036291">
    <property type="entry name" value="NAD(P)-bd_dom_sf"/>
</dbReference>
<dbReference type="SUPFAM" id="SSF51735">
    <property type="entry name" value="NAD(P)-binding Rossmann-fold domains"/>
    <property type="match status" value="1"/>
</dbReference>
<dbReference type="Pfam" id="PF00107">
    <property type="entry name" value="ADH_zinc_N"/>
    <property type="match status" value="1"/>
</dbReference>
<dbReference type="AlphaFoldDB" id="A0A366X2X1"/>
<dbReference type="Proteomes" id="UP000252706">
    <property type="component" value="Unassembled WGS sequence"/>
</dbReference>
<comment type="caution">
    <text evidence="4">The sequence shown here is derived from an EMBL/GenBank/DDBJ whole genome shotgun (WGS) entry which is preliminary data.</text>
</comment>
<dbReference type="OrthoDB" id="9788224at2"/>
<dbReference type="Gene3D" id="3.40.50.720">
    <property type="entry name" value="NAD(P)-binding Rossmann-like Domain"/>
    <property type="match status" value="1"/>
</dbReference>
<dbReference type="InterPro" id="IPR047618">
    <property type="entry name" value="QOR-like"/>
</dbReference>
<evidence type="ECO:0000313" key="4">
    <source>
        <dbReference type="EMBL" id="RBW58000.1"/>
    </source>
</evidence>
<evidence type="ECO:0000259" key="3">
    <source>
        <dbReference type="SMART" id="SM00829"/>
    </source>
</evidence>
<dbReference type="GO" id="GO:0005829">
    <property type="term" value="C:cytosol"/>
    <property type="evidence" value="ECO:0007669"/>
    <property type="project" value="TreeGrafter"/>
</dbReference>
<dbReference type="InterPro" id="IPR011032">
    <property type="entry name" value="GroES-like_sf"/>
</dbReference>
<keyword evidence="1" id="KW-0521">NADP</keyword>
<evidence type="ECO:0000256" key="2">
    <source>
        <dbReference type="ARBA" id="ARBA00023002"/>
    </source>
</evidence>
<dbReference type="PROSITE" id="PS01162">
    <property type="entry name" value="QOR_ZETA_CRYSTAL"/>
    <property type="match status" value="1"/>
</dbReference>
<dbReference type="RefSeq" id="WP_113822859.1">
    <property type="nucleotide sequence ID" value="NZ_QOCE01000017.1"/>
</dbReference>
<dbReference type="InterPro" id="IPR002364">
    <property type="entry name" value="Quin_OxRdtase/zeta-crystal_CS"/>
</dbReference>
<sequence>MSKAIVIKNYGDSDVMCIEDIDVPSPGKEEVRVRQTSIGVNFHDVYVRSGLYKTLPLPGVLGCEAAGVVEELGADVEGLEVGDRVAYVTGPPYGAYASHRLLPAHTAVPLPDGIDDDLAAATLLRALTVEMLTNRVHRLDAGMTILVHAAAGGVGRLMCQWASHLGVTILGTVGSPEKGEIAKASGCTHPILYRETAFEDEVLRLTDGRGVDVVYDSIGADTFAGSLTTLASCGHLVNFGQSSGPVAPLAMTTLAEKSLTVTRPILFHYLADPAQYRAMAEAVFRSFELGILHSESPQTVPLADARKAHDMLESRKAMGGLVLKP</sequence>
<dbReference type="InterPro" id="IPR013149">
    <property type="entry name" value="ADH-like_C"/>
</dbReference>
<proteinExistence type="predicted"/>
<dbReference type="GO" id="GO:0008270">
    <property type="term" value="F:zinc ion binding"/>
    <property type="evidence" value="ECO:0007669"/>
    <property type="project" value="InterPro"/>
</dbReference>
<name>A0A366X2X1_9RHOB</name>
<dbReference type="InterPro" id="IPR020843">
    <property type="entry name" value="ER"/>
</dbReference>